<dbReference type="Pfam" id="PF00312">
    <property type="entry name" value="Ribosomal_S15"/>
    <property type="match status" value="1"/>
</dbReference>
<reference evidence="6 7" key="1">
    <citation type="journal article" date="2015" name="Nature">
        <title>rRNA introns, odd ribosomes, and small enigmatic genomes across a large radiation of phyla.</title>
        <authorList>
            <person name="Brown C.T."/>
            <person name="Hug L.A."/>
            <person name="Thomas B.C."/>
            <person name="Sharon I."/>
            <person name="Castelle C.J."/>
            <person name="Singh A."/>
            <person name="Wilkins M.J."/>
            <person name="Williams K.H."/>
            <person name="Banfield J.F."/>
        </authorList>
    </citation>
    <scope>NUCLEOTIDE SEQUENCE [LARGE SCALE GENOMIC DNA]</scope>
</reference>
<dbReference type="InterPro" id="IPR000589">
    <property type="entry name" value="Ribosomal_uS15"/>
</dbReference>
<dbReference type="EMBL" id="LCMA01000008">
    <property type="protein sequence ID" value="KKU26550.1"/>
    <property type="molecule type" value="Genomic_DNA"/>
</dbReference>
<dbReference type="HAMAP" id="MF_01343_B">
    <property type="entry name" value="Ribosomal_uS15_B"/>
    <property type="match status" value="1"/>
</dbReference>
<sequence length="89" mass="10341">MLTKTRKQRVIKEVAVHDKDTGSSEVQIALLTKKIEALASHLKKNNKDKHSRRGLLSMVADRQTHMKYLEKKDTKRYNAVTRKLDIKKV</sequence>
<proteinExistence type="inferred from homology"/>
<dbReference type="PANTHER" id="PTHR23321">
    <property type="entry name" value="RIBOSOMAL PROTEIN S15, BACTERIAL AND ORGANELLAR"/>
    <property type="match status" value="1"/>
</dbReference>
<protein>
    <recommendedName>
        <fullName evidence="4">Small ribosomal subunit protein uS15</fullName>
    </recommendedName>
</protein>
<evidence type="ECO:0000313" key="6">
    <source>
        <dbReference type="EMBL" id="KKU26550.1"/>
    </source>
</evidence>
<keyword evidence="2 4" id="KW-0687">Ribonucleoprotein</keyword>
<comment type="function">
    <text evidence="4">One of the primary rRNA binding proteins, it binds directly to 16S rRNA where it helps nucleate assembly of the platform of the 30S subunit by binding and bridging several RNA helices of the 16S rRNA.</text>
</comment>
<comment type="function">
    <text evidence="4">Forms an intersubunit bridge (bridge B4) with the 23S rRNA of the 50S subunit in the ribosome.</text>
</comment>
<dbReference type="Gene3D" id="1.10.287.10">
    <property type="entry name" value="S15/NS1, RNA-binding"/>
    <property type="match status" value="1"/>
</dbReference>
<dbReference type="PATRIC" id="fig|1619042.3.peg.319"/>
<keyword evidence="4" id="KW-0699">rRNA-binding</keyword>
<keyword evidence="1 4" id="KW-0689">Ribosomal protein</keyword>
<dbReference type="GO" id="GO:0022627">
    <property type="term" value="C:cytosolic small ribosomal subunit"/>
    <property type="evidence" value="ECO:0007669"/>
    <property type="project" value="TreeGrafter"/>
</dbReference>
<comment type="caution">
    <text evidence="6">The sequence shown here is derived from an EMBL/GenBank/DDBJ whole genome shotgun (WGS) entry which is preliminary data.</text>
</comment>
<evidence type="ECO:0000256" key="1">
    <source>
        <dbReference type="ARBA" id="ARBA00022980"/>
    </source>
</evidence>
<dbReference type="InterPro" id="IPR005290">
    <property type="entry name" value="Ribosomal_uS15_bac-type"/>
</dbReference>
<dbReference type="FunFam" id="1.10.287.10:FF:000002">
    <property type="entry name" value="30S ribosomal protein S15"/>
    <property type="match status" value="1"/>
</dbReference>
<evidence type="ECO:0000256" key="3">
    <source>
        <dbReference type="ARBA" id="ARBA00064542"/>
    </source>
</evidence>
<dbReference type="AlphaFoldDB" id="A0A0G1RZZ7"/>
<dbReference type="CDD" id="cd00353">
    <property type="entry name" value="Ribosomal_S15p_S13e"/>
    <property type="match status" value="1"/>
</dbReference>
<dbReference type="SUPFAM" id="SSF47060">
    <property type="entry name" value="S15/NS1 RNA-binding domain"/>
    <property type="match status" value="1"/>
</dbReference>
<dbReference type="GO" id="GO:0003735">
    <property type="term" value="F:structural constituent of ribosome"/>
    <property type="evidence" value="ECO:0007669"/>
    <property type="project" value="InterPro"/>
</dbReference>
<accession>A0A0G1RZZ7</accession>
<dbReference type="PANTHER" id="PTHR23321:SF26">
    <property type="entry name" value="SMALL RIBOSOMAL SUBUNIT PROTEIN US15M"/>
    <property type="match status" value="1"/>
</dbReference>
<dbReference type="SMART" id="SM01387">
    <property type="entry name" value="Ribosomal_S15"/>
    <property type="match status" value="1"/>
</dbReference>
<comment type="subunit">
    <text evidence="3 4">Part of the 30S ribosomal subunit. Forms a bridge to the 50S subunit in the 70S ribosome, contacting the 23S rRNA.</text>
</comment>
<evidence type="ECO:0000256" key="5">
    <source>
        <dbReference type="RuleBase" id="RU003919"/>
    </source>
</evidence>
<gene>
    <name evidence="4" type="primary">rpsO</name>
    <name evidence="6" type="ORF">UX39_C0008G0013</name>
</gene>
<evidence type="ECO:0000313" key="7">
    <source>
        <dbReference type="Proteomes" id="UP000034175"/>
    </source>
</evidence>
<evidence type="ECO:0000256" key="4">
    <source>
        <dbReference type="HAMAP-Rule" id="MF_01343"/>
    </source>
</evidence>
<dbReference type="GO" id="GO:0019843">
    <property type="term" value="F:rRNA binding"/>
    <property type="evidence" value="ECO:0007669"/>
    <property type="project" value="UniProtKB-UniRule"/>
</dbReference>
<name>A0A0G1RZZ7_9BACT</name>
<comment type="similarity">
    <text evidence="4 5">Belongs to the universal ribosomal protein uS15 family.</text>
</comment>
<dbReference type="NCBIfam" id="TIGR00952">
    <property type="entry name" value="S15_bact"/>
    <property type="match status" value="1"/>
</dbReference>
<dbReference type="Gene3D" id="6.10.250.3130">
    <property type="match status" value="1"/>
</dbReference>
<dbReference type="GO" id="GO:0006412">
    <property type="term" value="P:translation"/>
    <property type="evidence" value="ECO:0007669"/>
    <property type="project" value="UniProtKB-UniRule"/>
</dbReference>
<organism evidence="6 7">
    <name type="scientific">Candidatus Magasanikbacteria bacterium GW2011_GWA2_46_17</name>
    <dbReference type="NCBI Taxonomy" id="1619042"/>
    <lineage>
        <taxon>Bacteria</taxon>
        <taxon>Candidatus Magasanikiibacteriota</taxon>
    </lineage>
</organism>
<evidence type="ECO:0000256" key="2">
    <source>
        <dbReference type="ARBA" id="ARBA00023274"/>
    </source>
</evidence>
<dbReference type="InterPro" id="IPR009068">
    <property type="entry name" value="uS15_NS1_RNA-bd_sf"/>
</dbReference>
<dbReference type="Proteomes" id="UP000034175">
    <property type="component" value="Unassembled WGS sequence"/>
</dbReference>
<keyword evidence="4" id="KW-0694">RNA-binding</keyword>